<dbReference type="PANTHER" id="PTHR47326">
    <property type="entry name" value="TRANSPOSABLE ELEMENT TC3 TRANSPOSASE-LIKE PROTEIN"/>
    <property type="match status" value="1"/>
</dbReference>
<proteinExistence type="predicted"/>
<organism evidence="2 3">
    <name type="scientific">Araneus ventricosus</name>
    <name type="common">Orbweaver spider</name>
    <name type="synonym">Epeira ventricosa</name>
    <dbReference type="NCBI Taxonomy" id="182803"/>
    <lineage>
        <taxon>Eukaryota</taxon>
        <taxon>Metazoa</taxon>
        <taxon>Ecdysozoa</taxon>
        <taxon>Arthropoda</taxon>
        <taxon>Chelicerata</taxon>
        <taxon>Arachnida</taxon>
        <taxon>Araneae</taxon>
        <taxon>Araneomorphae</taxon>
        <taxon>Entelegynae</taxon>
        <taxon>Araneoidea</taxon>
        <taxon>Araneidae</taxon>
        <taxon>Araneus</taxon>
    </lineage>
</organism>
<comment type="caution">
    <text evidence="2">The sequence shown here is derived from an EMBL/GenBank/DDBJ whole genome shotgun (WGS) entry which is preliminary data.</text>
</comment>
<dbReference type="AlphaFoldDB" id="A0A4Y2CIR4"/>
<gene>
    <name evidence="2" type="ORF">AVEN_146203_1</name>
</gene>
<name>A0A4Y2CIR4_ARAVE</name>
<evidence type="ECO:0000256" key="1">
    <source>
        <dbReference type="SAM" id="MobiDB-lite"/>
    </source>
</evidence>
<protein>
    <recommendedName>
        <fullName evidence="4">DUF4817 domain-containing protein</fullName>
    </recommendedName>
</protein>
<accession>A0A4Y2CIR4</accession>
<evidence type="ECO:0000313" key="3">
    <source>
        <dbReference type="Proteomes" id="UP000499080"/>
    </source>
</evidence>
<feature type="region of interest" description="Disordered" evidence="1">
    <location>
        <begin position="49"/>
        <end position="88"/>
    </location>
</feature>
<reference evidence="2 3" key="1">
    <citation type="journal article" date="2019" name="Sci. Rep.">
        <title>Orb-weaving spider Araneus ventricosus genome elucidates the spidroin gene catalogue.</title>
        <authorList>
            <person name="Kono N."/>
            <person name="Nakamura H."/>
            <person name="Ohtoshi R."/>
            <person name="Moran D.A.P."/>
            <person name="Shinohara A."/>
            <person name="Yoshida Y."/>
            <person name="Fujiwara M."/>
            <person name="Mori M."/>
            <person name="Tomita M."/>
            <person name="Arakawa K."/>
        </authorList>
    </citation>
    <scope>NUCLEOTIDE SEQUENCE [LARGE SCALE GENOMIC DNA]</scope>
</reference>
<sequence length="146" mass="16555">MPLTKEERIYVILLARSSTTCHVVRTFNATHRTQITQDTVAKLITKFERPSSVDDASRSGRTKTATDEGASTQMLAARARNPTKGTRPISAQMEISQSSVMRNFGANKWHPYLLQMLRHLREDDLDSMCSVRGHWTCTRMFLVKIG</sequence>
<keyword evidence="3" id="KW-1185">Reference proteome</keyword>
<dbReference type="Proteomes" id="UP000499080">
    <property type="component" value="Unassembled WGS sequence"/>
</dbReference>
<evidence type="ECO:0008006" key="4">
    <source>
        <dbReference type="Google" id="ProtNLM"/>
    </source>
</evidence>
<dbReference type="PANTHER" id="PTHR47326:SF1">
    <property type="entry name" value="HTH PSQ-TYPE DOMAIN-CONTAINING PROTEIN"/>
    <property type="match status" value="1"/>
</dbReference>
<dbReference type="OrthoDB" id="8117402at2759"/>
<evidence type="ECO:0000313" key="2">
    <source>
        <dbReference type="EMBL" id="GBM04331.1"/>
    </source>
</evidence>
<feature type="compositionally biased region" description="Basic and acidic residues" evidence="1">
    <location>
        <begin position="49"/>
        <end position="58"/>
    </location>
</feature>
<dbReference type="EMBL" id="BGPR01000201">
    <property type="protein sequence ID" value="GBM04331.1"/>
    <property type="molecule type" value="Genomic_DNA"/>
</dbReference>